<dbReference type="Gene3D" id="2.60.40.10">
    <property type="entry name" value="Immunoglobulins"/>
    <property type="match status" value="1"/>
</dbReference>
<name>A0ABN9L834_9NEOB</name>
<comment type="caution">
    <text evidence="2">The sequence shown here is derived from an EMBL/GenBank/DDBJ whole genome shotgun (WGS) entry which is preliminary data.</text>
</comment>
<protein>
    <recommendedName>
        <fullName evidence="4">Ig-like domain-containing protein</fullName>
    </recommendedName>
</protein>
<dbReference type="EMBL" id="CAUEEQ010010290">
    <property type="protein sequence ID" value="CAJ0934285.1"/>
    <property type="molecule type" value="Genomic_DNA"/>
</dbReference>
<feature type="region of interest" description="Disordered" evidence="1">
    <location>
        <begin position="77"/>
        <end position="99"/>
    </location>
</feature>
<accession>A0ABN9L834</accession>
<evidence type="ECO:0000313" key="2">
    <source>
        <dbReference type="EMBL" id="CAJ0934285.1"/>
    </source>
</evidence>
<evidence type="ECO:0000313" key="3">
    <source>
        <dbReference type="Proteomes" id="UP001176940"/>
    </source>
</evidence>
<keyword evidence="3" id="KW-1185">Reference proteome</keyword>
<dbReference type="InterPro" id="IPR036179">
    <property type="entry name" value="Ig-like_dom_sf"/>
</dbReference>
<dbReference type="Proteomes" id="UP001176940">
    <property type="component" value="Unassembled WGS sequence"/>
</dbReference>
<organism evidence="2 3">
    <name type="scientific">Ranitomeya imitator</name>
    <name type="common">mimic poison frog</name>
    <dbReference type="NCBI Taxonomy" id="111125"/>
    <lineage>
        <taxon>Eukaryota</taxon>
        <taxon>Metazoa</taxon>
        <taxon>Chordata</taxon>
        <taxon>Craniata</taxon>
        <taxon>Vertebrata</taxon>
        <taxon>Euteleostomi</taxon>
        <taxon>Amphibia</taxon>
        <taxon>Batrachia</taxon>
        <taxon>Anura</taxon>
        <taxon>Neobatrachia</taxon>
        <taxon>Hyloidea</taxon>
        <taxon>Dendrobatidae</taxon>
        <taxon>Dendrobatinae</taxon>
        <taxon>Ranitomeya</taxon>
    </lineage>
</organism>
<dbReference type="InterPro" id="IPR013783">
    <property type="entry name" value="Ig-like_fold"/>
</dbReference>
<feature type="compositionally biased region" description="Polar residues" evidence="1">
    <location>
        <begin position="77"/>
        <end position="90"/>
    </location>
</feature>
<dbReference type="SUPFAM" id="SSF48726">
    <property type="entry name" value="Immunoglobulin"/>
    <property type="match status" value="1"/>
</dbReference>
<sequence>MICGCERPEQCPMVSLRFSALWAVSVHTSFLWRDCDDSDSDYLSVSPGDTVTVSCKSSQSVYDSEVEEDLLAWYQQKTPGSPKTFSSIGQTEDDPESQEIHGSGLELVSLLQSQERQRTMQQIITVSRVIALLSHSDTEPYKNLLPSPIMSLYYNVV</sequence>
<evidence type="ECO:0000256" key="1">
    <source>
        <dbReference type="SAM" id="MobiDB-lite"/>
    </source>
</evidence>
<reference evidence="2" key="1">
    <citation type="submission" date="2023-07" db="EMBL/GenBank/DDBJ databases">
        <authorList>
            <person name="Stuckert A."/>
        </authorList>
    </citation>
    <scope>NUCLEOTIDE SEQUENCE</scope>
</reference>
<gene>
    <name evidence="2" type="ORF">RIMI_LOCUS5875688</name>
</gene>
<evidence type="ECO:0008006" key="4">
    <source>
        <dbReference type="Google" id="ProtNLM"/>
    </source>
</evidence>
<proteinExistence type="predicted"/>